<keyword evidence="5" id="KW-1133">Transmembrane helix</keyword>
<dbReference type="InterPro" id="IPR047347">
    <property type="entry name" value="YvaQ-like_sensor"/>
</dbReference>
<evidence type="ECO:0000259" key="6">
    <source>
        <dbReference type="PROSITE" id="PS50111"/>
    </source>
</evidence>
<dbReference type="PANTHER" id="PTHR43531:SF14">
    <property type="entry name" value="METHYL-ACCEPTING CHEMOTAXIS PROTEIN I-RELATED"/>
    <property type="match status" value="1"/>
</dbReference>
<gene>
    <name evidence="8" type="ORF">DI603_03025</name>
</gene>
<dbReference type="PANTHER" id="PTHR43531">
    <property type="entry name" value="PROTEIN ICFG"/>
    <property type="match status" value="1"/>
</dbReference>
<evidence type="ECO:0000259" key="7">
    <source>
        <dbReference type="PROSITE" id="PS50885"/>
    </source>
</evidence>
<dbReference type="SUPFAM" id="SSF58104">
    <property type="entry name" value="Methyl-accepting chemotaxis protein (MCP) signaling domain"/>
    <property type="match status" value="1"/>
</dbReference>
<dbReference type="SMART" id="SM00304">
    <property type="entry name" value="HAMP"/>
    <property type="match status" value="1"/>
</dbReference>
<organism evidence="8 9">
    <name type="scientific">Roseateles depolymerans</name>
    <dbReference type="NCBI Taxonomy" id="76731"/>
    <lineage>
        <taxon>Bacteria</taxon>
        <taxon>Pseudomonadati</taxon>
        <taxon>Pseudomonadota</taxon>
        <taxon>Betaproteobacteria</taxon>
        <taxon>Burkholderiales</taxon>
        <taxon>Sphaerotilaceae</taxon>
        <taxon>Roseateles</taxon>
    </lineage>
</organism>
<comment type="similarity">
    <text evidence="3">Belongs to the methyl-accepting chemotaxis (MCP) protein family.</text>
</comment>
<dbReference type="InterPro" id="IPR051310">
    <property type="entry name" value="MCP_chemotaxis"/>
</dbReference>
<accession>A0A2W5DYR3</accession>
<feature type="transmembrane region" description="Helical" evidence="5">
    <location>
        <begin position="16"/>
        <end position="38"/>
    </location>
</feature>
<dbReference type="PRINTS" id="PR00260">
    <property type="entry name" value="CHEMTRNSDUCR"/>
</dbReference>
<evidence type="ECO:0000256" key="5">
    <source>
        <dbReference type="SAM" id="Phobius"/>
    </source>
</evidence>
<dbReference type="Pfam" id="PF00015">
    <property type="entry name" value="MCPsignal"/>
    <property type="match status" value="1"/>
</dbReference>
<dbReference type="GO" id="GO:0005886">
    <property type="term" value="C:plasma membrane"/>
    <property type="evidence" value="ECO:0007669"/>
    <property type="project" value="TreeGrafter"/>
</dbReference>
<keyword evidence="2" id="KW-0488">Methylation</keyword>
<dbReference type="AlphaFoldDB" id="A0A2W5DYR3"/>
<dbReference type="PROSITE" id="PS50885">
    <property type="entry name" value="HAMP"/>
    <property type="match status" value="1"/>
</dbReference>
<comment type="subcellular location">
    <subcellularLocation>
        <location evidence="1">Membrane</location>
    </subcellularLocation>
</comment>
<protein>
    <recommendedName>
        <fullName evidence="10">Methyl-accepting chemotaxis protein</fullName>
    </recommendedName>
</protein>
<dbReference type="InterPro" id="IPR004090">
    <property type="entry name" value="Chemotax_Me-accpt_rcpt"/>
</dbReference>
<dbReference type="GO" id="GO:0006935">
    <property type="term" value="P:chemotaxis"/>
    <property type="evidence" value="ECO:0007669"/>
    <property type="project" value="InterPro"/>
</dbReference>
<reference evidence="8 9" key="1">
    <citation type="submission" date="2017-08" db="EMBL/GenBank/DDBJ databases">
        <title>Infants hospitalized years apart are colonized by the same room-sourced microbial strains.</title>
        <authorList>
            <person name="Brooks B."/>
            <person name="Olm M.R."/>
            <person name="Firek B.A."/>
            <person name="Baker R."/>
            <person name="Thomas B.C."/>
            <person name="Morowitz M.J."/>
            <person name="Banfield J.F."/>
        </authorList>
    </citation>
    <scope>NUCLEOTIDE SEQUENCE [LARGE SCALE GENOMIC DNA]</scope>
    <source>
        <strain evidence="8">S2_012_000_R2_81</strain>
    </source>
</reference>
<evidence type="ECO:0000256" key="1">
    <source>
        <dbReference type="ARBA" id="ARBA00004370"/>
    </source>
</evidence>
<dbReference type="SMART" id="SM00283">
    <property type="entry name" value="MA"/>
    <property type="match status" value="1"/>
</dbReference>
<dbReference type="Pfam" id="PF00672">
    <property type="entry name" value="HAMP"/>
    <property type="match status" value="1"/>
</dbReference>
<dbReference type="Gene3D" id="1.10.287.950">
    <property type="entry name" value="Methyl-accepting chemotaxis protein"/>
    <property type="match status" value="1"/>
</dbReference>
<dbReference type="InterPro" id="IPR024478">
    <property type="entry name" value="HlyB_4HB_MCP"/>
</dbReference>
<feature type="domain" description="HAMP" evidence="7">
    <location>
        <begin position="216"/>
        <end position="269"/>
    </location>
</feature>
<dbReference type="FunFam" id="1.10.287.950:FF:000001">
    <property type="entry name" value="Methyl-accepting chemotaxis sensory transducer"/>
    <property type="match status" value="1"/>
</dbReference>
<dbReference type="InterPro" id="IPR003660">
    <property type="entry name" value="HAMP_dom"/>
</dbReference>
<keyword evidence="5" id="KW-0812">Transmembrane</keyword>
<proteinExistence type="inferred from homology"/>
<dbReference type="GO" id="GO:0004888">
    <property type="term" value="F:transmembrane signaling receptor activity"/>
    <property type="evidence" value="ECO:0007669"/>
    <property type="project" value="InterPro"/>
</dbReference>
<name>A0A2W5DYR3_9BURK</name>
<feature type="transmembrane region" description="Helical" evidence="5">
    <location>
        <begin position="193"/>
        <end position="214"/>
    </location>
</feature>
<dbReference type="PROSITE" id="PS50111">
    <property type="entry name" value="CHEMOTAXIS_TRANSDUC_2"/>
    <property type="match status" value="1"/>
</dbReference>
<evidence type="ECO:0000313" key="8">
    <source>
        <dbReference type="EMBL" id="PZP35753.1"/>
    </source>
</evidence>
<sequence length="519" mass="54897">MSAASLSSNGSIGRRLVLVLSIILGLLLISSFIAVWQLNKLGEEVDDMTTNTLKIERAAADWMRHTTNGVQRASAIAKSSDPSLIEYFAPATAAAISETNGLQKFIDGAADSPREREILERIADLRKAYLAAREQVSKAKKAGDADGAAKIFGEQFEPSSKAYIDAVAELAKFERNQLDESATQIQSLRSRTVWLLVLCTAAAFVVGVVLSWLLTRSITGPLRNAERSARAIADMDLTGEPQRSYASDETGQLLRAIDAMREALRGSLQEVRSVVDNISTASAEIATGNQDLSSRTEQAASNLEETASAMEELTSTVTHSADSAAQANQLASSAAQVAQRGGEVVAQVVSTMSEINQSSQKIADIIGVIDGIAFQTNILALNAAVEAARAGEQGRGFAVVAGEVRSLAQRSAEAAKEIKTLINASVERVESGSRLVGDAGSTMSEIVASVQRVTDIVGEISSAAREQSQGIGQVNLAVADLDRMTQQNAALVEESTAAAESLKDQAGRLSSVVSAFRLR</sequence>
<keyword evidence="5" id="KW-0472">Membrane</keyword>
<dbReference type="CDD" id="cd11386">
    <property type="entry name" value="MCP_signal"/>
    <property type="match status" value="1"/>
</dbReference>
<keyword evidence="4" id="KW-0807">Transducer</keyword>
<dbReference type="Pfam" id="PF12729">
    <property type="entry name" value="4HB_MCP_1"/>
    <property type="match status" value="1"/>
</dbReference>
<dbReference type="EMBL" id="QFOD01000002">
    <property type="protein sequence ID" value="PZP35753.1"/>
    <property type="molecule type" value="Genomic_DNA"/>
</dbReference>
<evidence type="ECO:0000313" key="9">
    <source>
        <dbReference type="Proteomes" id="UP000249633"/>
    </source>
</evidence>
<comment type="caution">
    <text evidence="8">The sequence shown here is derived from an EMBL/GenBank/DDBJ whole genome shotgun (WGS) entry which is preliminary data.</text>
</comment>
<dbReference type="GO" id="GO:0007165">
    <property type="term" value="P:signal transduction"/>
    <property type="evidence" value="ECO:0007669"/>
    <property type="project" value="UniProtKB-KW"/>
</dbReference>
<evidence type="ECO:0008006" key="10">
    <source>
        <dbReference type="Google" id="ProtNLM"/>
    </source>
</evidence>
<dbReference type="InterPro" id="IPR004089">
    <property type="entry name" value="MCPsignal_dom"/>
</dbReference>
<dbReference type="CDD" id="cd19411">
    <property type="entry name" value="MCP2201-like_sensor"/>
    <property type="match status" value="1"/>
</dbReference>
<evidence type="ECO:0000256" key="3">
    <source>
        <dbReference type="ARBA" id="ARBA00029447"/>
    </source>
</evidence>
<evidence type="ECO:0000256" key="2">
    <source>
        <dbReference type="ARBA" id="ARBA00022481"/>
    </source>
</evidence>
<evidence type="ECO:0000256" key="4">
    <source>
        <dbReference type="PROSITE-ProRule" id="PRU00284"/>
    </source>
</evidence>
<dbReference type="Proteomes" id="UP000249633">
    <property type="component" value="Unassembled WGS sequence"/>
</dbReference>
<feature type="domain" description="Methyl-accepting transducer" evidence="6">
    <location>
        <begin position="274"/>
        <end position="503"/>
    </location>
</feature>